<dbReference type="STRING" id="1492738.FEM21_24980"/>
<dbReference type="RefSeq" id="WP_051627588.1">
    <property type="nucleotide sequence ID" value="NZ_JNCA01000023.1"/>
</dbReference>
<sequence length="59" mass="7284">MNKLRTDLPQLRPVLFWDTKINTIDWEKQKKAIIKRVFERGNEKEKRKLSIFMKLKRLI</sequence>
<keyword evidence="3" id="KW-1185">Reference proteome</keyword>
<proteinExistence type="predicted"/>
<dbReference type="InterPro" id="IPR053830">
    <property type="entry name" value="DUF6922"/>
</dbReference>
<evidence type="ECO:0000313" key="3">
    <source>
        <dbReference type="Proteomes" id="UP000027064"/>
    </source>
</evidence>
<dbReference type="Proteomes" id="UP000027064">
    <property type="component" value="Unassembled WGS sequence"/>
</dbReference>
<gene>
    <name evidence="2" type="ORF">FEM21_24980</name>
</gene>
<name>A0A066WUR6_9FLAO</name>
<dbReference type="EMBL" id="JNCA01000023">
    <property type="protein sequence ID" value="KDN54385.1"/>
    <property type="molecule type" value="Genomic_DNA"/>
</dbReference>
<organism evidence="2 3">
    <name type="scientific">Flavobacterium seoulense</name>
    <dbReference type="NCBI Taxonomy" id="1492738"/>
    <lineage>
        <taxon>Bacteria</taxon>
        <taxon>Pseudomonadati</taxon>
        <taxon>Bacteroidota</taxon>
        <taxon>Flavobacteriia</taxon>
        <taxon>Flavobacteriales</taxon>
        <taxon>Flavobacteriaceae</taxon>
        <taxon>Flavobacterium</taxon>
    </lineage>
</organism>
<reference evidence="2 3" key="1">
    <citation type="submission" date="2014-05" db="EMBL/GenBank/DDBJ databases">
        <title>Genome Sequence of Flavobacterium sp. EM1321.</title>
        <authorList>
            <person name="Shin S.-K."/>
            <person name="Yi H."/>
        </authorList>
    </citation>
    <scope>NUCLEOTIDE SEQUENCE [LARGE SCALE GENOMIC DNA]</scope>
    <source>
        <strain evidence="2 3">EM1321</strain>
    </source>
</reference>
<evidence type="ECO:0000259" key="1">
    <source>
        <dbReference type="Pfam" id="PF21956"/>
    </source>
</evidence>
<dbReference type="AlphaFoldDB" id="A0A066WUR6"/>
<dbReference type="eggNOG" id="COG3093">
    <property type="taxonomic scope" value="Bacteria"/>
</dbReference>
<evidence type="ECO:0000313" key="2">
    <source>
        <dbReference type="EMBL" id="KDN54385.1"/>
    </source>
</evidence>
<dbReference type="Pfam" id="PF21956">
    <property type="entry name" value="DUF6922"/>
    <property type="match status" value="1"/>
</dbReference>
<accession>A0A066WUR6</accession>
<dbReference type="PATRIC" id="fig|1492738.3.peg.2485"/>
<comment type="caution">
    <text evidence="2">The sequence shown here is derived from an EMBL/GenBank/DDBJ whole genome shotgun (WGS) entry which is preliminary data.</text>
</comment>
<feature type="domain" description="DUF6922" evidence="1">
    <location>
        <begin position="11"/>
        <end position="51"/>
    </location>
</feature>
<protein>
    <submittedName>
        <fullName evidence="2">Plasmid maintenance system antidote protein</fullName>
    </submittedName>
</protein>
<dbReference type="OrthoDB" id="1364214at2"/>